<protein>
    <submittedName>
        <fullName evidence="1">Uncharacterized protein</fullName>
    </submittedName>
</protein>
<comment type="caution">
    <text evidence="1">The sequence shown here is derived from an EMBL/GenBank/DDBJ whole genome shotgun (WGS) entry which is preliminary data.</text>
</comment>
<dbReference type="AlphaFoldDB" id="A0A3S1A0J7"/>
<dbReference type="Proteomes" id="UP000268857">
    <property type="component" value="Unassembled WGS sequence"/>
</dbReference>
<evidence type="ECO:0000313" key="1">
    <source>
        <dbReference type="EMBL" id="RUR76737.1"/>
    </source>
</evidence>
<organism evidence="1 2">
    <name type="scientific">Chlorogloeopsis fritschii PCC 6912</name>
    <dbReference type="NCBI Taxonomy" id="211165"/>
    <lineage>
        <taxon>Bacteria</taxon>
        <taxon>Bacillati</taxon>
        <taxon>Cyanobacteriota</taxon>
        <taxon>Cyanophyceae</taxon>
        <taxon>Nostocales</taxon>
        <taxon>Chlorogloeopsidaceae</taxon>
        <taxon>Chlorogloeopsis</taxon>
    </lineage>
</organism>
<name>A0A3S1A0J7_CHLFR</name>
<reference evidence="1 2" key="1">
    <citation type="journal article" date="2019" name="Genome Biol. Evol.">
        <title>Day and night: Metabolic profiles and evolutionary relationships of six axenic non-marine cyanobacteria.</title>
        <authorList>
            <person name="Will S.E."/>
            <person name="Henke P."/>
            <person name="Boedeker C."/>
            <person name="Huang S."/>
            <person name="Brinkmann H."/>
            <person name="Rohde M."/>
            <person name="Jarek M."/>
            <person name="Friedl T."/>
            <person name="Seufert S."/>
            <person name="Schumacher M."/>
            <person name="Overmann J."/>
            <person name="Neumann-Schaal M."/>
            <person name="Petersen J."/>
        </authorList>
    </citation>
    <scope>NUCLEOTIDE SEQUENCE [LARGE SCALE GENOMIC DNA]</scope>
    <source>
        <strain evidence="1 2">PCC 6912</strain>
    </source>
</reference>
<dbReference type="Pfam" id="PF25734">
    <property type="entry name" value="RelB_like_antitoxin"/>
    <property type="match status" value="1"/>
</dbReference>
<dbReference type="OrthoDB" id="516820at2"/>
<sequence length="69" mass="7902">MSEITLNPEQLKEILKSAIVELIRDNREEVSEFLAEILEDIAMERAIAEGETTELVNRDSIFQLLEPKS</sequence>
<dbReference type="EMBL" id="RSCJ01000019">
    <property type="protein sequence ID" value="RUR76737.1"/>
    <property type="molecule type" value="Genomic_DNA"/>
</dbReference>
<dbReference type="InterPro" id="IPR057930">
    <property type="entry name" value="Antitoxin_put"/>
</dbReference>
<proteinExistence type="predicted"/>
<keyword evidence="2" id="KW-1185">Reference proteome</keyword>
<dbReference type="RefSeq" id="WP_016876367.1">
    <property type="nucleotide sequence ID" value="NZ_AJLN01000074.1"/>
</dbReference>
<evidence type="ECO:0000313" key="2">
    <source>
        <dbReference type="Proteomes" id="UP000268857"/>
    </source>
</evidence>
<gene>
    <name evidence="1" type="ORF">PCC6912_41410</name>
</gene>
<accession>A0A3S1A0J7</accession>
<dbReference type="STRING" id="211165.GCA_000317285_02635"/>